<dbReference type="EMBL" id="BAEO01000042">
    <property type="protein sequence ID" value="GAC19917.1"/>
    <property type="molecule type" value="Genomic_DNA"/>
</dbReference>
<sequence length="230" mass="25821">MINKYLLMCVVLLTGCSLFPQNSLITKDKEDTEVTKQIVEQSPTTTVNYFDKPLTNNVNDYAQWLIQDLFSTIDFPQNNAIFMVSDLAILDSDLNKTNQFGRQMSEAILHEVHQTGFSTLDVRTTGYVRITEEGDLFSQSRDFTDLSMTVKATNVITGTLTRHRGGYLLNARAVDLNSKLLIATAQIFVPYEVVDSVMHEDMQSSDDMTTDTGLANGSRGIPLKKYESRP</sequence>
<evidence type="ECO:0000313" key="4">
    <source>
        <dbReference type="EMBL" id="GAC19917.1"/>
    </source>
</evidence>
<comment type="caution">
    <text evidence="4">The sequence shown here is derived from an EMBL/GenBank/DDBJ whole genome shotgun (WGS) entry which is preliminary data.</text>
</comment>
<dbReference type="RefSeq" id="WP_007621303.1">
    <property type="nucleotide sequence ID" value="NZ_BAEO01000042.1"/>
</dbReference>
<organism evidence="4 5">
    <name type="scientific">Paraglaciecola arctica BSs20135</name>
    <dbReference type="NCBI Taxonomy" id="493475"/>
    <lineage>
        <taxon>Bacteria</taxon>
        <taxon>Pseudomonadati</taxon>
        <taxon>Pseudomonadota</taxon>
        <taxon>Gammaproteobacteria</taxon>
        <taxon>Alteromonadales</taxon>
        <taxon>Alteromonadaceae</taxon>
        <taxon>Paraglaciecola</taxon>
    </lineage>
</organism>
<feature type="domain" description="FlgO" evidence="3">
    <location>
        <begin position="64"/>
        <end position="193"/>
    </location>
</feature>
<dbReference type="InterPro" id="IPR014549">
    <property type="entry name" value="FlgO"/>
</dbReference>
<evidence type="ECO:0000313" key="5">
    <source>
        <dbReference type="Proteomes" id="UP000006327"/>
    </source>
</evidence>
<accession>K6YP24</accession>
<dbReference type="eggNOG" id="COG5616">
    <property type="taxonomic scope" value="Bacteria"/>
</dbReference>
<evidence type="ECO:0000256" key="2">
    <source>
        <dbReference type="SAM" id="SignalP"/>
    </source>
</evidence>
<dbReference type="InterPro" id="IPR041215">
    <property type="entry name" value="FlgO_dom"/>
</dbReference>
<keyword evidence="5" id="KW-1185">Reference proteome</keyword>
<proteinExistence type="predicted"/>
<evidence type="ECO:0000259" key="3">
    <source>
        <dbReference type="Pfam" id="PF17680"/>
    </source>
</evidence>
<dbReference type="Proteomes" id="UP000006327">
    <property type="component" value="Unassembled WGS sequence"/>
</dbReference>
<dbReference type="Pfam" id="PF17680">
    <property type="entry name" value="FlgO"/>
    <property type="match status" value="1"/>
</dbReference>
<dbReference type="PIRSF" id="PIRSF028688">
    <property type="entry name" value="UCP_imp_028688"/>
    <property type="match status" value="1"/>
</dbReference>
<reference evidence="4 5" key="1">
    <citation type="journal article" date="2017" name="Antonie Van Leeuwenhoek">
        <title>Rhizobium rhizosphaerae sp. nov., a novel species isolated from rice rhizosphere.</title>
        <authorList>
            <person name="Zhao J.J."/>
            <person name="Zhang J."/>
            <person name="Zhang R.J."/>
            <person name="Zhang C.W."/>
            <person name="Yin H.Q."/>
            <person name="Zhang X.X."/>
        </authorList>
    </citation>
    <scope>NUCLEOTIDE SEQUENCE [LARGE SCALE GENOMIC DNA]</scope>
    <source>
        <strain evidence="4 5">BSs20135</strain>
    </source>
</reference>
<evidence type="ECO:0000256" key="1">
    <source>
        <dbReference type="SAM" id="MobiDB-lite"/>
    </source>
</evidence>
<keyword evidence="2" id="KW-0732">Signal</keyword>
<name>K6YP24_9ALTE</name>
<dbReference type="AlphaFoldDB" id="K6YP24"/>
<feature type="signal peptide" evidence="2">
    <location>
        <begin position="1"/>
        <end position="20"/>
    </location>
</feature>
<protein>
    <recommendedName>
        <fullName evidence="3">FlgO domain-containing protein</fullName>
    </recommendedName>
</protein>
<gene>
    <name evidence="4" type="ORF">GARC_2954</name>
</gene>
<feature type="region of interest" description="Disordered" evidence="1">
    <location>
        <begin position="203"/>
        <end position="230"/>
    </location>
</feature>
<dbReference type="STRING" id="493475.GARC_2954"/>
<feature type="chain" id="PRO_5003897637" description="FlgO domain-containing protein" evidence="2">
    <location>
        <begin position="21"/>
        <end position="230"/>
    </location>
</feature>
<dbReference type="PROSITE" id="PS51257">
    <property type="entry name" value="PROKAR_LIPOPROTEIN"/>
    <property type="match status" value="1"/>
</dbReference>
<dbReference type="OrthoDB" id="6116374at2"/>